<organism evidence="8 9">
    <name type="scientific">Amedibacillus dolichus</name>
    <dbReference type="NCBI Taxonomy" id="31971"/>
    <lineage>
        <taxon>Bacteria</taxon>
        <taxon>Bacillati</taxon>
        <taxon>Bacillota</taxon>
        <taxon>Erysipelotrichia</taxon>
        <taxon>Erysipelotrichales</taxon>
        <taxon>Erysipelotrichaceae</taxon>
        <taxon>Amedibacillus</taxon>
    </lineage>
</organism>
<dbReference type="PROSITE" id="PS51093">
    <property type="entry name" value="PTS_EIIA_TYPE_1"/>
    <property type="match status" value="1"/>
</dbReference>
<evidence type="ECO:0000256" key="6">
    <source>
        <dbReference type="ARBA" id="ARBA00022777"/>
    </source>
</evidence>
<dbReference type="GO" id="GO:0016301">
    <property type="term" value="F:kinase activity"/>
    <property type="evidence" value="ECO:0007669"/>
    <property type="project" value="UniProtKB-KW"/>
</dbReference>
<dbReference type="OrthoDB" id="92465at2"/>
<accession>A0A415P794</accession>
<evidence type="ECO:0000259" key="7">
    <source>
        <dbReference type="PROSITE" id="PS51093"/>
    </source>
</evidence>
<name>A0A415P794_9FIRM</name>
<evidence type="ECO:0000313" key="9">
    <source>
        <dbReference type="Proteomes" id="UP000284868"/>
    </source>
</evidence>
<dbReference type="AlphaFoldDB" id="A0A415P794"/>
<evidence type="ECO:0000256" key="4">
    <source>
        <dbReference type="ARBA" id="ARBA00022679"/>
    </source>
</evidence>
<feature type="domain" description="PTS EIIA type-1" evidence="7">
    <location>
        <begin position="29"/>
        <end position="133"/>
    </location>
</feature>
<evidence type="ECO:0000256" key="2">
    <source>
        <dbReference type="ARBA" id="ARBA00022448"/>
    </source>
</evidence>
<reference evidence="8 9" key="1">
    <citation type="submission" date="2018-08" db="EMBL/GenBank/DDBJ databases">
        <title>A genome reference for cultivated species of the human gut microbiota.</title>
        <authorList>
            <person name="Zou Y."/>
            <person name="Xue W."/>
            <person name="Luo G."/>
        </authorList>
    </citation>
    <scope>NUCLEOTIDE SEQUENCE [LARGE SCALE GENOMIC DNA]</scope>
    <source>
        <strain evidence="8 9">AF35-6BH</strain>
    </source>
</reference>
<dbReference type="GO" id="GO:0005737">
    <property type="term" value="C:cytoplasm"/>
    <property type="evidence" value="ECO:0007669"/>
    <property type="project" value="UniProtKB-SubCell"/>
</dbReference>
<dbReference type="EMBL" id="QRPK01000047">
    <property type="protein sequence ID" value="RHM08614.1"/>
    <property type="molecule type" value="Genomic_DNA"/>
</dbReference>
<dbReference type="NCBIfam" id="TIGR00830">
    <property type="entry name" value="PTBA"/>
    <property type="match status" value="1"/>
</dbReference>
<keyword evidence="6" id="KW-0418">Kinase</keyword>
<dbReference type="Gene3D" id="2.70.70.10">
    <property type="entry name" value="Glucose Permease (Domain IIA)"/>
    <property type="match status" value="1"/>
</dbReference>
<dbReference type="PANTHER" id="PTHR45008:SF1">
    <property type="entry name" value="PTS SYSTEM GLUCOSE-SPECIFIC EIIA COMPONENT"/>
    <property type="match status" value="1"/>
</dbReference>
<evidence type="ECO:0000313" key="8">
    <source>
        <dbReference type="EMBL" id="RHM08614.1"/>
    </source>
</evidence>
<comment type="subcellular location">
    <subcellularLocation>
        <location evidence="1">Cytoplasm</location>
    </subcellularLocation>
</comment>
<dbReference type="PANTHER" id="PTHR45008">
    <property type="entry name" value="PTS SYSTEM GLUCOSE-SPECIFIC EIIA COMPONENT"/>
    <property type="match status" value="1"/>
</dbReference>
<keyword evidence="2" id="KW-0813">Transport</keyword>
<dbReference type="FunFam" id="2.70.70.10:FF:000001">
    <property type="entry name" value="PTS system glucose-specific IIA component"/>
    <property type="match status" value="1"/>
</dbReference>
<dbReference type="PROSITE" id="PS00371">
    <property type="entry name" value="PTS_EIIA_TYPE_1_HIS"/>
    <property type="match status" value="1"/>
</dbReference>
<dbReference type="SUPFAM" id="SSF51261">
    <property type="entry name" value="Duplicated hybrid motif"/>
    <property type="match status" value="1"/>
</dbReference>
<evidence type="ECO:0000256" key="5">
    <source>
        <dbReference type="ARBA" id="ARBA00022683"/>
    </source>
</evidence>
<gene>
    <name evidence="8" type="ORF">DWZ83_08055</name>
</gene>
<evidence type="ECO:0000256" key="1">
    <source>
        <dbReference type="ARBA" id="ARBA00004496"/>
    </source>
</evidence>
<protein>
    <submittedName>
        <fullName evidence="8">PTS glucose transporter subunit IIA</fullName>
    </submittedName>
</protein>
<keyword evidence="4" id="KW-0808">Transferase</keyword>
<dbReference type="GO" id="GO:0009401">
    <property type="term" value="P:phosphoenolpyruvate-dependent sugar phosphotransferase system"/>
    <property type="evidence" value="ECO:0007669"/>
    <property type="project" value="UniProtKB-KW"/>
</dbReference>
<sequence>MFGFKKKERIVELASPVNGKMIDLKEVPDKVFASEMMGPGVAFISNDGKIYSPCDGELITVFPTKHAIGIKANNGAEILIHFGLDTVQLEGKGFRQVAKEGQRLKKGDLILDVDIVFLQKKGYAIETPMVITNSDEFYVKVNKLANVSTNTEVVITLEKK</sequence>
<dbReference type="Pfam" id="PF00358">
    <property type="entry name" value="PTS_EIIA_1"/>
    <property type="match status" value="1"/>
</dbReference>
<keyword evidence="5" id="KW-0598">Phosphotransferase system</keyword>
<dbReference type="InterPro" id="IPR050890">
    <property type="entry name" value="PTS_EIIA_component"/>
</dbReference>
<dbReference type="InterPro" id="IPR001127">
    <property type="entry name" value="PTS_EIIA_1_perm"/>
</dbReference>
<dbReference type="RefSeq" id="WP_118365756.1">
    <property type="nucleotide sequence ID" value="NZ_CAJKGD010000020.1"/>
</dbReference>
<dbReference type="InterPro" id="IPR011055">
    <property type="entry name" value="Dup_hybrid_motif"/>
</dbReference>
<dbReference type="Proteomes" id="UP000284868">
    <property type="component" value="Unassembled WGS sequence"/>
</dbReference>
<keyword evidence="9" id="KW-1185">Reference proteome</keyword>
<comment type="caution">
    <text evidence="8">The sequence shown here is derived from an EMBL/GenBank/DDBJ whole genome shotgun (WGS) entry which is preliminary data.</text>
</comment>
<keyword evidence="3 8" id="KW-0762">Sugar transport</keyword>
<proteinExistence type="predicted"/>
<evidence type="ECO:0000256" key="3">
    <source>
        <dbReference type="ARBA" id="ARBA00022597"/>
    </source>
</evidence>